<keyword evidence="3" id="KW-1185">Reference proteome</keyword>
<feature type="transmembrane region" description="Helical" evidence="1">
    <location>
        <begin position="7"/>
        <end position="27"/>
    </location>
</feature>
<keyword evidence="1" id="KW-0472">Membrane</keyword>
<evidence type="ECO:0000313" key="2">
    <source>
        <dbReference type="EMBL" id="TCT14373.1"/>
    </source>
</evidence>
<evidence type="ECO:0000256" key="1">
    <source>
        <dbReference type="SAM" id="Phobius"/>
    </source>
</evidence>
<accession>A0A4R3MKY4</accession>
<protein>
    <submittedName>
        <fullName evidence="2">Uncharacterized protein</fullName>
    </submittedName>
</protein>
<dbReference type="Proteomes" id="UP000294902">
    <property type="component" value="Unassembled WGS sequence"/>
</dbReference>
<organism evidence="2 3">
    <name type="scientific">Natranaerovirga pectinivora</name>
    <dbReference type="NCBI Taxonomy" id="682400"/>
    <lineage>
        <taxon>Bacteria</taxon>
        <taxon>Bacillati</taxon>
        <taxon>Bacillota</taxon>
        <taxon>Clostridia</taxon>
        <taxon>Lachnospirales</taxon>
        <taxon>Natranaerovirgaceae</taxon>
        <taxon>Natranaerovirga</taxon>
    </lineage>
</organism>
<sequence>MIKRIGAIIFILFFLSLYIVGLVAAILQKDYAANLLVITTMLATILPIFIFMIHRFFLLRTNTLVEIQEEENK</sequence>
<comment type="caution">
    <text evidence="2">The sequence shown here is derived from an EMBL/GenBank/DDBJ whole genome shotgun (WGS) entry which is preliminary data.</text>
</comment>
<keyword evidence="1" id="KW-1133">Transmembrane helix</keyword>
<dbReference type="AlphaFoldDB" id="A0A4R3MKY4"/>
<dbReference type="RefSeq" id="WP_132252697.1">
    <property type="nucleotide sequence ID" value="NZ_SMAL01000006.1"/>
</dbReference>
<evidence type="ECO:0000313" key="3">
    <source>
        <dbReference type="Proteomes" id="UP000294902"/>
    </source>
</evidence>
<name>A0A4R3MKY4_9FIRM</name>
<proteinExistence type="predicted"/>
<keyword evidence="1" id="KW-0812">Transmembrane</keyword>
<feature type="transmembrane region" description="Helical" evidence="1">
    <location>
        <begin position="33"/>
        <end position="53"/>
    </location>
</feature>
<dbReference type="EMBL" id="SMAL01000006">
    <property type="protein sequence ID" value="TCT14373.1"/>
    <property type="molecule type" value="Genomic_DNA"/>
</dbReference>
<reference evidence="2 3" key="1">
    <citation type="submission" date="2019-03" db="EMBL/GenBank/DDBJ databases">
        <title>Genomic Encyclopedia of Type Strains, Phase IV (KMG-IV): sequencing the most valuable type-strain genomes for metagenomic binning, comparative biology and taxonomic classification.</title>
        <authorList>
            <person name="Goeker M."/>
        </authorList>
    </citation>
    <scope>NUCLEOTIDE SEQUENCE [LARGE SCALE GENOMIC DNA]</scope>
    <source>
        <strain evidence="2 3">DSM 24629</strain>
    </source>
</reference>
<gene>
    <name evidence="2" type="ORF">EDC18_106177</name>
</gene>